<dbReference type="PANTHER" id="PTHR12358:SF54">
    <property type="entry name" value="SPHINGOSINE KINASE RELATED PROTEIN"/>
    <property type="match status" value="1"/>
</dbReference>
<accession>A0A2R5G3B5</accession>
<dbReference type="InterPro" id="IPR016064">
    <property type="entry name" value="NAD/diacylglycerol_kinase_sf"/>
</dbReference>
<dbReference type="Proteomes" id="UP000241890">
    <property type="component" value="Unassembled WGS sequence"/>
</dbReference>
<dbReference type="GO" id="GO:0001727">
    <property type="term" value="F:lipid kinase activity"/>
    <property type="evidence" value="ECO:0007669"/>
    <property type="project" value="TreeGrafter"/>
</dbReference>
<evidence type="ECO:0000313" key="2">
    <source>
        <dbReference type="EMBL" id="GBG25502.1"/>
    </source>
</evidence>
<dbReference type="Pfam" id="PF00781">
    <property type="entry name" value="DAGK_cat"/>
    <property type="match status" value="1"/>
</dbReference>
<dbReference type="Gene3D" id="3.40.50.10330">
    <property type="entry name" value="Probable inorganic polyphosphate/atp-NAD kinase, domain 1"/>
    <property type="match status" value="1"/>
</dbReference>
<dbReference type="SMART" id="SM00046">
    <property type="entry name" value="DAGKc"/>
    <property type="match status" value="1"/>
</dbReference>
<comment type="caution">
    <text evidence="2">The sequence shown here is derived from an EMBL/GenBank/DDBJ whole genome shotgun (WGS) entry which is preliminary data.</text>
</comment>
<sequence length="461" mass="50277">MSSGDQVDDGIVAAAAAAKTYEVELPEWLGGSVVEIDSQLADLLLLGLFTFVLFFLTDPFRIIEKVDERLVRLYKAPEKSAVQGRKVFCIVNPTSGNKNGKWQYAKVAFPLLRSAGATVDMVMTKSTEHVTELGESMGKAYKDGDKDAFPDGGVLVMGGDGTFFEVINGIISGLTGGSMDLDKDGARKVLETLRIAHIPVGTSNGIARTTECATAYEAISQLIAGDGEGNNTSHLDLAAVDLEFAEGSKEQTSTKRRIYDVMCTSVGFVCDYNDLTEYRWRFLGKTLKETLALLTLFALRRVVKARLLVRPCELSKEQRLELATKHGYNDTAELSEAAGHPGWLEIPGPFVLITWTTLSWIANDSCFAPETGFGDGQATVVAMNANNSRWQMMRAAMAFEKGDAGKLPLVQMYRVREMKILPSTPLPVDTTGSIVKNVKSINVKILPKAVQYLRNPSLPVT</sequence>
<dbReference type="PROSITE" id="PS50146">
    <property type="entry name" value="DAGK"/>
    <property type="match status" value="1"/>
</dbReference>
<name>A0A2R5G3B5_9STRA</name>
<dbReference type="Gene3D" id="2.60.200.40">
    <property type="match status" value="1"/>
</dbReference>
<dbReference type="GO" id="GO:0016020">
    <property type="term" value="C:membrane"/>
    <property type="evidence" value="ECO:0007669"/>
    <property type="project" value="GOC"/>
</dbReference>
<dbReference type="EMBL" id="BEYU01000012">
    <property type="protein sequence ID" value="GBG25502.1"/>
    <property type="molecule type" value="Genomic_DNA"/>
</dbReference>
<keyword evidence="3" id="KW-1185">Reference proteome</keyword>
<dbReference type="InterPro" id="IPR050187">
    <property type="entry name" value="Lipid_Phosphate_FormReg"/>
</dbReference>
<evidence type="ECO:0000259" key="1">
    <source>
        <dbReference type="PROSITE" id="PS50146"/>
    </source>
</evidence>
<dbReference type="InterPro" id="IPR017438">
    <property type="entry name" value="ATP-NAD_kinase_N"/>
</dbReference>
<dbReference type="InterPro" id="IPR001206">
    <property type="entry name" value="Diacylglycerol_kinase_cat_dom"/>
</dbReference>
<gene>
    <name evidence="2" type="ORF">FCC1311_058271</name>
</gene>
<organism evidence="2 3">
    <name type="scientific">Hondaea fermentalgiana</name>
    <dbReference type="NCBI Taxonomy" id="2315210"/>
    <lineage>
        <taxon>Eukaryota</taxon>
        <taxon>Sar</taxon>
        <taxon>Stramenopiles</taxon>
        <taxon>Bigyra</taxon>
        <taxon>Labyrinthulomycetes</taxon>
        <taxon>Thraustochytrida</taxon>
        <taxon>Thraustochytriidae</taxon>
        <taxon>Hondaea</taxon>
    </lineage>
</organism>
<dbReference type="InParanoid" id="A0A2R5G3B5"/>
<feature type="domain" description="DAGKc" evidence="1">
    <location>
        <begin position="82"/>
        <end position="244"/>
    </location>
</feature>
<dbReference type="OrthoDB" id="336240at2759"/>
<protein>
    <submittedName>
        <fullName evidence="2">Sphingosine kinase 1</fullName>
    </submittedName>
</protein>
<reference evidence="2 3" key="1">
    <citation type="submission" date="2017-12" db="EMBL/GenBank/DDBJ databases">
        <title>Sequencing, de novo assembly and annotation of complete genome of a new Thraustochytrid species, strain FCC1311.</title>
        <authorList>
            <person name="Sedici K."/>
            <person name="Godart F."/>
            <person name="Aiese Cigliano R."/>
            <person name="Sanseverino W."/>
            <person name="Barakat M."/>
            <person name="Ortet P."/>
            <person name="Marechal E."/>
            <person name="Cagnac O."/>
            <person name="Amato A."/>
        </authorList>
    </citation>
    <scope>NUCLEOTIDE SEQUENCE [LARGE SCALE GENOMIC DNA]</scope>
</reference>
<dbReference type="GO" id="GO:0006665">
    <property type="term" value="P:sphingolipid metabolic process"/>
    <property type="evidence" value="ECO:0007669"/>
    <property type="project" value="TreeGrafter"/>
</dbReference>
<evidence type="ECO:0000313" key="3">
    <source>
        <dbReference type="Proteomes" id="UP000241890"/>
    </source>
</evidence>
<keyword evidence="2" id="KW-0418">Kinase</keyword>
<dbReference type="PANTHER" id="PTHR12358">
    <property type="entry name" value="SPHINGOSINE KINASE"/>
    <property type="match status" value="1"/>
</dbReference>
<dbReference type="SUPFAM" id="SSF111331">
    <property type="entry name" value="NAD kinase/diacylglycerol kinase-like"/>
    <property type="match status" value="1"/>
</dbReference>
<keyword evidence="2" id="KW-0808">Transferase</keyword>
<proteinExistence type="predicted"/>
<dbReference type="AlphaFoldDB" id="A0A2R5G3B5"/>